<sequence length="344" mass="38192">MSGTLSMFRSFAADAAVLQEELMRKISASLSENINELKLAIFGLHQRNEEDQIASVSRVDAAIQAAIEHHSTSLIALAPTFERSLQTHIDRVLQYMLEQYQGISTVADVAHASLTTIGRELDSVERTIGQLVSTAEQANGHVKKNAEQAQEANILQLETTGHAVKLAAIVTDLTTLAHAELQNISDTAYAVQERMRLSGHRLVDGQWSQWTKACAMYILEIVLRVDPERLECILHSPMFRIISMLTHLCWWLLQSGFSSLMSALLLFASVKQWLPAPFDRRSALNGKRQQSSIHAHLAQELSLLRTVITVVLAMQTFWRLPLPAAIVLGYRASRIGSVLPPPMA</sequence>
<dbReference type="EMBL" id="KB468168">
    <property type="protein sequence ID" value="PCH44958.1"/>
    <property type="molecule type" value="Genomic_DNA"/>
</dbReference>
<proteinExistence type="predicted"/>
<dbReference type="OrthoDB" id="5311848at2759"/>
<gene>
    <name evidence="1" type="ORF">WOLCODRAFT_165520</name>
</gene>
<dbReference type="OMA" id="RLECILH"/>
<organism evidence="1 2">
    <name type="scientific">Wolfiporia cocos (strain MD-104)</name>
    <name type="common">Brown rot fungus</name>
    <dbReference type="NCBI Taxonomy" id="742152"/>
    <lineage>
        <taxon>Eukaryota</taxon>
        <taxon>Fungi</taxon>
        <taxon>Dikarya</taxon>
        <taxon>Basidiomycota</taxon>
        <taxon>Agaricomycotina</taxon>
        <taxon>Agaricomycetes</taxon>
        <taxon>Polyporales</taxon>
        <taxon>Phaeolaceae</taxon>
        <taxon>Wolfiporia</taxon>
    </lineage>
</organism>
<protein>
    <submittedName>
        <fullName evidence="1">Uncharacterized protein</fullName>
    </submittedName>
</protein>
<accession>A0A2H3K458</accession>
<dbReference type="Proteomes" id="UP000218811">
    <property type="component" value="Unassembled WGS sequence"/>
</dbReference>
<evidence type="ECO:0000313" key="1">
    <source>
        <dbReference type="EMBL" id="PCH44958.1"/>
    </source>
</evidence>
<name>A0A2H3K458_WOLCO</name>
<dbReference type="AlphaFoldDB" id="A0A2H3K458"/>
<evidence type="ECO:0000313" key="2">
    <source>
        <dbReference type="Proteomes" id="UP000218811"/>
    </source>
</evidence>
<keyword evidence="2" id="KW-1185">Reference proteome</keyword>
<reference evidence="1 2" key="1">
    <citation type="journal article" date="2012" name="Science">
        <title>The Paleozoic origin of enzymatic lignin decomposition reconstructed from 31 fungal genomes.</title>
        <authorList>
            <person name="Floudas D."/>
            <person name="Binder M."/>
            <person name="Riley R."/>
            <person name="Barry K."/>
            <person name="Blanchette R.A."/>
            <person name="Henrissat B."/>
            <person name="Martinez A.T."/>
            <person name="Otillar R."/>
            <person name="Spatafora J.W."/>
            <person name="Yadav J.S."/>
            <person name="Aerts A."/>
            <person name="Benoit I."/>
            <person name="Boyd A."/>
            <person name="Carlson A."/>
            <person name="Copeland A."/>
            <person name="Coutinho P.M."/>
            <person name="de Vries R.P."/>
            <person name="Ferreira P."/>
            <person name="Findley K."/>
            <person name="Foster B."/>
            <person name="Gaskell J."/>
            <person name="Glotzer D."/>
            <person name="Gorecki P."/>
            <person name="Heitman J."/>
            <person name="Hesse C."/>
            <person name="Hori C."/>
            <person name="Igarashi K."/>
            <person name="Jurgens J.A."/>
            <person name="Kallen N."/>
            <person name="Kersten P."/>
            <person name="Kohler A."/>
            <person name="Kuees U."/>
            <person name="Kumar T.K.A."/>
            <person name="Kuo A."/>
            <person name="LaButti K."/>
            <person name="Larrondo L.F."/>
            <person name="Lindquist E."/>
            <person name="Ling A."/>
            <person name="Lombard V."/>
            <person name="Lucas S."/>
            <person name="Lundell T."/>
            <person name="Martin R."/>
            <person name="McLaughlin D.J."/>
            <person name="Morgenstern I."/>
            <person name="Morin E."/>
            <person name="Murat C."/>
            <person name="Nagy L.G."/>
            <person name="Nolan M."/>
            <person name="Ohm R.A."/>
            <person name="Patyshakuliyeva A."/>
            <person name="Rokas A."/>
            <person name="Ruiz-Duenas F.J."/>
            <person name="Sabat G."/>
            <person name="Salamov A."/>
            <person name="Samejima M."/>
            <person name="Schmutz J."/>
            <person name="Slot J.C."/>
            <person name="St John F."/>
            <person name="Stenlid J."/>
            <person name="Sun H."/>
            <person name="Sun S."/>
            <person name="Syed K."/>
            <person name="Tsang A."/>
            <person name="Wiebenga A."/>
            <person name="Young D."/>
            <person name="Pisabarro A."/>
            <person name="Eastwood D.C."/>
            <person name="Martin F."/>
            <person name="Cullen D."/>
            <person name="Grigoriev I.V."/>
            <person name="Hibbett D.S."/>
        </authorList>
    </citation>
    <scope>NUCLEOTIDE SEQUENCE [LARGE SCALE GENOMIC DNA]</scope>
    <source>
        <strain evidence="1 2">MD-104</strain>
    </source>
</reference>